<dbReference type="InterPro" id="IPR013108">
    <property type="entry name" value="Amidohydro_3"/>
</dbReference>
<feature type="signal peptide" evidence="1">
    <location>
        <begin position="1"/>
        <end position="23"/>
    </location>
</feature>
<dbReference type="PANTHER" id="PTHR22642:SF2">
    <property type="entry name" value="PROTEIN LONG AFTER FAR-RED 3"/>
    <property type="match status" value="1"/>
</dbReference>
<evidence type="ECO:0000313" key="3">
    <source>
        <dbReference type="EMBL" id="WOJ95831.1"/>
    </source>
</evidence>
<evidence type="ECO:0000259" key="2">
    <source>
        <dbReference type="Pfam" id="PF07969"/>
    </source>
</evidence>
<evidence type="ECO:0000256" key="1">
    <source>
        <dbReference type="SAM" id="SignalP"/>
    </source>
</evidence>
<feature type="chain" id="PRO_5047431479" evidence="1">
    <location>
        <begin position="24"/>
        <end position="571"/>
    </location>
</feature>
<evidence type="ECO:0000313" key="4">
    <source>
        <dbReference type="Proteomes" id="UP001626549"/>
    </source>
</evidence>
<dbReference type="InterPro" id="IPR032466">
    <property type="entry name" value="Metal_Hydrolase"/>
</dbReference>
<accession>A0ABZ0I915</accession>
<dbReference type="RefSeq" id="WP_407326529.1">
    <property type="nucleotide sequence ID" value="NZ_CP136865.1"/>
</dbReference>
<dbReference type="Gene3D" id="3.10.310.70">
    <property type="match status" value="1"/>
</dbReference>
<protein>
    <submittedName>
        <fullName evidence="3">Amidohydrolase</fullName>
    </submittedName>
</protein>
<dbReference type="SUPFAM" id="SSF51556">
    <property type="entry name" value="Metallo-dependent hydrolases"/>
    <property type="match status" value="1"/>
</dbReference>
<keyword evidence="4" id="KW-1185">Reference proteome</keyword>
<dbReference type="InterPro" id="IPR011059">
    <property type="entry name" value="Metal-dep_hydrolase_composite"/>
</dbReference>
<dbReference type="EMBL" id="CP136865">
    <property type="protein sequence ID" value="WOJ95831.1"/>
    <property type="molecule type" value="Genomic_DNA"/>
</dbReference>
<organism evidence="3 4">
    <name type="scientific">Congregibacter brevis</name>
    <dbReference type="NCBI Taxonomy" id="3081201"/>
    <lineage>
        <taxon>Bacteria</taxon>
        <taxon>Pseudomonadati</taxon>
        <taxon>Pseudomonadota</taxon>
        <taxon>Gammaproteobacteria</taxon>
        <taxon>Cellvibrionales</taxon>
        <taxon>Halieaceae</taxon>
        <taxon>Congregibacter</taxon>
    </lineage>
</organism>
<dbReference type="SUPFAM" id="SSF51338">
    <property type="entry name" value="Composite domain of metallo-dependent hydrolases"/>
    <property type="match status" value="1"/>
</dbReference>
<dbReference type="CDD" id="cd01300">
    <property type="entry name" value="YtcJ_like"/>
    <property type="match status" value="1"/>
</dbReference>
<dbReference type="Gene3D" id="3.20.20.140">
    <property type="entry name" value="Metal-dependent hydrolases"/>
    <property type="match status" value="1"/>
</dbReference>
<dbReference type="Proteomes" id="UP001626549">
    <property type="component" value="Chromosome"/>
</dbReference>
<reference evidence="3 4" key="1">
    <citation type="submission" date="2023-10" db="EMBL/GenBank/DDBJ databases">
        <title>Two novel species belonging to the OM43/NOR5 clade.</title>
        <authorList>
            <person name="Park M."/>
        </authorList>
    </citation>
    <scope>NUCLEOTIDE SEQUENCE [LARGE SCALE GENOMIC DNA]</scope>
    <source>
        <strain evidence="3 4">IMCC45268</strain>
    </source>
</reference>
<dbReference type="Gene3D" id="2.30.40.10">
    <property type="entry name" value="Urease, subunit C, domain 1"/>
    <property type="match status" value="1"/>
</dbReference>
<sequence length="571" mass="62173">MARYYLRYLSVLIAFTCTYSVSAQEDAADLVFYGAKIYTMDEAAPWAEAVAIRGDTIVYVGSDAGVDTFVGPNTQRRDLAGKLLLPGFIDSHMHVGSTLPYLFAASLSPDMTRSEALETIAQHAQEYPDQDPLIGTGFLGAAFGPEGPTAKDLDSVVSDRAVIIFDEGFHSAWVNTVAMDAVGLTADTPDPKPGAHFYRRYPDGSPTGWLIEGEAFGWVAESLGVIDAEILDRSADEFFASMSAMGITAAFDAGMIEGDGQLFRFMGGRADEGKLPVRIVGSHYVNSERGLRTAMDDLSRLSRDYEHEFFDVEVLKVSLDGTVEAQTAYTIEPYLEPPGHRAEPLVPLDKTKEVIAAAAEQKIDVHLHAIGDGAVRMGLDLVEYARSEHPDSTSRFTICHAQVVNPADVPRFGELDVIVQSTPTWYAYDDIALAYLGEERLAHMYPLNSIAAAGGKVTLGSDFPASWIGLDGMNPVFNIEMALTRQPPGDKDYLPQPPVDERITLEQAIRGYTIDGAYQLGLEKEIGSITPGKQADMVVLNRDLFSLDAHGIHETRVVLTMVDGEIVFESP</sequence>
<keyword evidence="1" id="KW-0732">Signal</keyword>
<dbReference type="PANTHER" id="PTHR22642">
    <property type="entry name" value="IMIDAZOLONEPROPIONASE"/>
    <property type="match status" value="1"/>
</dbReference>
<proteinExistence type="predicted"/>
<dbReference type="InterPro" id="IPR033932">
    <property type="entry name" value="YtcJ-like"/>
</dbReference>
<name>A0ABZ0I915_9GAMM</name>
<feature type="domain" description="Amidohydrolase 3" evidence="2">
    <location>
        <begin position="78"/>
        <end position="568"/>
    </location>
</feature>
<gene>
    <name evidence="3" type="ORF">R0137_11315</name>
</gene>
<dbReference type="Pfam" id="PF07969">
    <property type="entry name" value="Amidohydro_3"/>
    <property type="match status" value="1"/>
</dbReference>